<protein>
    <submittedName>
        <fullName evidence="2">DUF805 domain-containing protein</fullName>
    </submittedName>
</protein>
<reference evidence="3" key="1">
    <citation type="submission" date="2015-12" db="EMBL/GenBank/DDBJ databases">
        <title>FDA dAtabase for Regulatory Grade micrObial Sequences (FDA-ARGOS): Supporting development and validation of Infectious Disease Dx tests.</title>
        <authorList>
            <person name="Hoffmann M."/>
            <person name="Allard M."/>
            <person name="Evans P."/>
            <person name="Brown E."/>
            <person name="Tallon L.J."/>
            <person name="Sadzewicz L."/>
            <person name="Sengamalay N."/>
            <person name="Ott S."/>
            <person name="Godinez A."/>
            <person name="Nagaraj S."/>
            <person name="Vyas G."/>
            <person name="Aluvathingal J."/>
            <person name="Nadendla S."/>
            <person name="Geyer C."/>
            <person name="Sichtig H."/>
        </authorList>
    </citation>
    <scope>NUCLEOTIDE SEQUENCE [LARGE SCALE GENOMIC DNA]</scope>
    <source>
        <strain evidence="3">ATCC 33809</strain>
    </source>
</reference>
<name>A0ABN4KK24_VIBFL</name>
<dbReference type="PANTHER" id="PTHR34980">
    <property type="entry name" value="INNER MEMBRANE PROTEIN-RELATED-RELATED"/>
    <property type="match status" value="1"/>
</dbReference>
<dbReference type="EMBL" id="CP014034">
    <property type="protein sequence ID" value="AMF92042.1"/>
    <property type="molecule type" value="Genomic_DNA"/>
</dbReference>
<dbReference type="RefSeq" id="WP_061055347.1">
    <property type="nucleotide sequence ID" value="NZ_CABLBX010000013.1"/>
</dbReference>
<feature type="transmembrane region" description="Helical" evidence="1">
    <location>
        <begin position="23"/>
        <end position="41"/>
    </location>
</feature>
<dbReference type="Pfam" id="PF05656">
    <property type="entry name" value="DUF805"/>
    <property type="match status" value="1"/>
</dbReference>
<evidence type="ECO:0000256" key="1">
    <source>
        <dbReference type="SAM" id="Phobius"/>
    </source>
</evidence>
<sequence>MMNWYWQAWQLGLSFSGRATRQAYWMFFLVNLLVSLVLVALEINAGSPPWVEVAYSILSFLPLVAVTVRRLHDTGRSGWWSLVFFIPVIGVVVLLVLMAQRSESHRNRFDIEQ</sequence>
<gene>
    <name evidence="2" type="ORF">AL536_00710</name>
</gene>
<keyword evidence="1" id="KW-0812">Transmembrane</keyword>
<proteinExistence type="predicted"/>
<dbReference type="InterPro" id="IPR008523">
    <property type="entry name" value="DUF805"/>
</dbReference>
<feature type="transmembrane region" description="Helical" evidence="1">
    <location>
        <begin position="78"/>
        <end position="99"/>
    </location>
</feature>
<keyword evidence="1" id="KW-0472">Membrane</keyword>
<evidence type="ECO:0000313" key="2">
    <source>
        <dbReference type="EMBL" id="AMF92042.1"/>
    </source>
</evidence>
<keyword evidence="3" id="KW-1185">Reference proteome</keyword>
<keyword evidence="1" id="KW-1133">Transmembrane helix</keyword>
<dbReference type="PANTHER" id="PTHR34980:SF2">
    <property type="entry name" value="INNER MEMBRANE PROTEIN YHAH-RELATED"/>
    <property type="match status" value="1"/>
</dbReference>
<dbReference type="GeneID" id="29383159"/>
<dbReference type="Proteomes" id="UP000057088">
    <property type="component" value="Chromosome 1"/>
</dbReference>
<evidence type="ECO:0000313" key="3">
    <source>
        <dbReference type="Proteomes" id="UP000057088"/>
    </source>
</evidence>
<accession>A0ABN4KK24</accession>
<organism evidence="2 3">
    <name type="scientific">Vibrio fluvialis</name>
    <dbReference type="NCBI Taxonomy" id="676"/>
    <lineage>
        <taxon>Bacteria</taxon>
        <taxon>Pseudomonadati</taxon>
        <taxon>Pseudomonadota</taxon>
        <taxon>Gammaproteobacteria</taxon>
        <taxon>Vibrionales</taxon>
        <taxon>Vibrionaceae</taxon>
        <taxon>Vibrio</taxon>
    </lineage>
</organism>